<name>A0A559KHP9_9BACL</name>
<sequence>MLGARNWKWTGILMMLMITGTLLLGCSSVGQSKVAAIPKPSQEQLHKVELLNKTADDMYQKVMKGNFEGGRVGLQQLSDQVPQIRFEGITSVEGINALTETITQAKRVFNAAKINAGEGQVYAAKIRLATDALTHSNQPMWLQYYKLLQDDVNLLEQAAKQQSKADLQKIAAQLDQHYGVIHPSLLISRSPTDVEKMDSLNTFVKTQISSSAEPYKNILNAVTPMRQTLDKLFMKRETTAYLPYADQQNPILWTLVIGSVIMMALGFAGWRLSRKNDGLVTVQRIDEA</sequence>
<reference evidence="2 3" key="1">
    <citation type="submission" date="2019-07" db="EMBL/GenBank/DDBJ databases">
        <authorList>
            <person name="Kim J."/>
        </authorList>
    </citation>
    <scope>NUCLEOTIDE SEQUENCE [LARGE SCALE GENOMIC DNA]</scope>
    <source>
        <strain evidence="2 3">JC52</strain>
    </source>
</reference>
<keyword evidence="3" id="KW-1185">Reference proteome</keyword>
<dbReference type="PROSITE" id="PS51257">
    <property type="entry name" value="PROKAR_LIPOPROTEIN"/>
    <property type="match status" value="1"/>
</dbReference>
<gene>
    <name evidence="2" type="ORF">FPZ49_02750</name>
</gene>
<dbReference type="Proteomes" id="UP000317036">
    <property type="component" value="Unassembled WGS sequence"/>
</dbReference>
<dbReference type="RefSeq" id="WP_144842929.1">
    <property type="nucleotide sequence ID" value="NZ_VNJI01000002.1"/>
</dbReference>
<evidence type="ECO:0000256" key="1">
    <source>
        <dbReference type="SAM" id="Phobius"/>
    </source>
</evidence>
<organism evidence="2 3">
    <name type="scientific">Paenibacillus cremeus</name>
    <dbReference type="NCBI Taxonomy" id="2163881"/>
    <lineage>
        <taxon>Bacteria</taxon>
        <taxon>Bacillati</taxon>
        <taxon>Bacillota</taxon>
        <taxon>Bacilli</taxon>
        <taxon>Bacillales</taxon>
        <taxon>Paenibacillaceae</taxon>
        <taxon>Paenibacillus</taxon>
    </lineage>
</organism>
<keyword evidence="1" id="KW-1133">Transmembrane helix</keyword>
<feature type="transmembrane region" description="Helical" evidence="1">
    <location>
        <begin position="251"/>
        <end position="270"/>
    </location>
</feature>
<dbReference type="Pfam" id="PF09577">
    <property type="entry name" value="Spore_YpjB"/>
    <property type="match status" value="1"/>
</dbReference>
<dbReference type="AlphaFoldDB" id="A0A559KHP9"/>
<keyword evidence="1" id="KW-0812">Transmembrane</keyword>
<dbReference type="EMBL" id="VNJI01000002">
    <property type="protein sequence ID" value="TVY11639.1"/>
    <property type="molecule type" value="Genomic_DNA"/>
</dbReference>
<comment type="caution">
    <text evidence="2">The sequence shown here is derived from an EMBL/GenBank/DDBJ whole genome shotgun (WGS) entry which is preliminary data.</text>
</comment>
<evidence type="ECO:0000313" key="2">
    <source>
        <dbReference type="EMBL" id="TVY11639.1"/>
    </source>
</evidence>
<dbReference type="InterPro" id="IPR014231">
    <property type="entry name" value="Spore_YpjB"/>
</dbReference>
<evidence type="ECO:0000313" key="3">
    <source>
        <dbReference type="Proteomes" id="UP000317036"/>
    </source>
</evidence>
<dbReference type="OrthoDB" id="2464294at2"/>
<accession>A0A559KHP9</accession>
<keyword evidence="1" id="KW-0472">Membrane</keyword>
<proteinExistence type="predicted"/>
<evidence type="ECO:0008006" key="4">
    <source>
        <dbReference type="Google" id="ProtNLM"/>
    </source>
</evidence>
<protein>
    <recommendedName>
        <fullName evidence="4">Sporulation protein YpjB</fullName>
    </recommendedName>
</protein>